<evidence type="ECO:0000313" key="4">
    <source>
        <dbReference type="Proteomes" id="UP001202328"/>
    </source>
</evidence>
<dbReference type="PIRSF" id="PIRSF031277">
    <property type="entry name" value="UCP031277"/>
    <property type="match status" value="1"/>
</dbReference>
<dbReference type="PANTHER" id="PTHR34116:SF2">
    <property type="entry name" value="THH1_TOM1_TOM3 DOMAIN-CONTAINING PROTEIN"/>
    <property type="match status" value="1"/>
</dbReference>
<comment type="caution">
    <text evidence="3">The sequence shown here is derived from an EMBL/GenBank/DDBJ whole genome shotgun (WGS) entry which is preliminary data.</text>
</comment>
<dbReference type="InterPro" id="IPR016971">
    <property type="entry name" value="UCP031277"/>
</dbReference>
<keyword evidence="2" id="KW-0472">Membrane</keyword>
<feature type="transmembrane region" description="Helical" evidence="2">
    <location>
        <begin position="12"/>
        <end position="35"/>
    </location>
</feature>
<dbReference type="PANTHER" id="PTHR34116">
    <property type="entry name" value="PLASMINOGEN ACTIVATOR INHIBITOR"/>
    <property type="match status" value="1"/>
</dbReference>
<protein>
    <submittedName>
        <fullName evidence="3">Uncharacterized protein</fullName>
    </submittedName>
</protein>
<evidence type="ECO:0000256" key="2">
    <source>
        <dbReference type="SAM" id="Phobius"/>
    </source>
</evidence>
<dbReference type="EMBL" id="JAJJMB010000948">
    <property type="protein sequence ID" value="KAI3960407.1"/>
    <property type="molecule type" value="Genomic_DNA"/>
</dbReference>
<feature type="transmembrane region" description="Helical" evidence="2">
    <location>
        <begin position="198"/>
        <end position="218"/>
    </location>
</feature>
<dbReference type="AlphaFoldDB" id="A0AAD4TJX2"/>
<keyword evidence="2" id="KW-1133">Transmembrane helix</keyword>
<feature type="region of interest" description="Disordered" evidence="1">
    <location>
        <begin position="379"/>
        <end position="408"/>
    </location>
</feature>
<keyword evidence="2" id="KW-0812">Transmembrane</keyword>
<sequence length="408" mass="45833">MPLTRLVADPFGVVTICLVSLLVLLGLFCILYSIYFRICTRKQSLIQLGYFNKPWIIRITLILYAFWWGFGEVARLTLLRRRGRVVYDLGLKWQQHICKFYVLSNIGIAEPCLLLTIVFLLRASLQKRESGTLSRQWNAKTAGYVLLTCLPVFLLQCILVLAGPKFNDEKSHGWKKKMPHYFTSTSTLINDDIAMCTYPLLSTILLGLFATVSTGYLLLLGRRMVSSVINKALRKRALYLICMVSGVFPTRVILLGLSVLSLPEHFLFEALVFFAFLVLLVSSCLGICMLVYCPIADSLRLRRDLGDLETGRRRRSLDDQNDTASLIANQVLLEASSVTSLERNSDASAKRGSISFRTMLKDETPTGEAFEEVSLFSSAHRRQLESPPASPPAPGQPMLPLKQKVPDV</sequence>
<feature type="compositionally biased region" description="Pro residues" evidence="1">
    <location>
        <begin position="388"/>
        <end position="397"/>
    </location>
</feature>
<feature type="transmembrane region" description="Helical" evidence="2">
    <location>
        <begin position="55"/>
        <end position="71"/>
    </location>
</feature>
<name>A0AAD4TJX2_9MAGN</name>
<reference evidence="3" key="1">
    <citation type="submission" date="2022-04" db="EMBL/GenBank/DDBJ databases">
        <title>A functionally conserved STORR gene fusion in Papaver species that diverged 16.8 million years ago.</title>
        <authorList>
            <person name="Catania T."/>
        </authorList>
    </citation>
    <scope>NUCLEOTIDE SEQUENCE</scope>
    <source>
        <strain evidence="3">S-188037</strain>
    </source>
</reference>
<feature type="transmembrane region" description="Helical" evidence="2">
    <location>
        <begin position="238"/>
        <end position="260"/>
    </location>
</feature>
<dbReference type="Proteomes" id="UP001202328">
    <property type="component" value="Unassembled WGS sequence"/>
</dbReference>
<accession>A0AAD4TJX2</accession>
<feature type="transmembrane region" description="Helical" evidence="2">
    <location>
        <begin position="100"/>
        <end position="121"/>
    </location>
</feature>
<proteinExistence type="predicted"/>
<evidence type="ECO:0000313" key="3">
    <source>
        <dbReference type="EMBL" id="KAI3960407.1"/>
    </source>
</evidence>
<evidence type="ECO:0000256" key="1">
    <source>
        <dbReference type="SAM" id="MobiDB-lite"/>
    </source>
</evidence>
<feature type="transmembrane region" description="Helical" evidence="2">
    <location>
        <begin position="142"/>
        <end position="162"/>
    </location>
</feature>
<keyword evidence="4" id="KW-1185">Reference proteome</keyword>
<gene>
    <name evidence="3" type="ORF">MKW98_017131</name>
</gene>
<feature type="transmembrane region" description="Helical" evidence="2">
    <location>
        <begin position="266"/>
        <end position="293"/>
    </location>
</feature>
<organism evidence="3 4">
    <name type="scientific">Papaver atlanticum</name>
    <dbReference type="NCBI Taxonomy" id="357466"/>
    <lineage>
        <taxon>Eukaryota</taxon>
        <taxon>Viridiplantae</taxon>
        <taxon>Streptophyta</taxon>
        <taxon>Embryophyta</taxon>
        <taxon>Tracheophyta</taxon>
        <taxon>Spermatophyta</taxon>
        <taxon>Magnoliopsida</taxon>
        <taxon>Ranunculales</taxon>
        <taxon>Papaveraceae</taxon>
        <taxon>Papaveroideae</taxon>
        <taxon>Papaver</taxon>
    </lineage>
</organism>